<dbReference type="InterPro" id="IPR004875">
    <property type="entry name" value="DDE_SF_endonuclease_dom"/>
</dbReference>
<feature type="compositionally biased region" description="Polar residues" evidence="1">
    <location>
        <begin position="666"/>
        <end position="680"/>
    </location>
</feature>
<feature type="region of interest" description="Disordered" evidence="1">
    <location>
        <begin position="360"/>
        <end position="476"/>
    </location>
</feature>
<dbReference type="AlphaFoldDB" id="A0A9W9V7D0"/>
<feature type="domain" description="DDE-1" evidence="2">
    <location>
        <begin position="186"/>
        <end position="323"/>
    </location>
</feature>
<dbReference type="Proteomes" id="UP001147782">
    <property type="component" value="Unassembled WGS sequence"/>
</dbReference>
<keyword evidence="4" id="KW-1185">Reference proteome</keyword>
<reference evidence="3" key="2">
    <citation type="journal article" date="2023" name="IMA Fungus">
        <title>Comparative genomic study of the Penicillium genus elucidates a diverse pangenome and 15 lateral gene transfer events.</title>
        <authorList>
            <person name="Petersen C."/>
            <person name="Sorensen T."/>
            <person name="Nielsen M.R."/>
            <person name="Sondergaard T.E."/>
            <person name="Sorensen J.L."/>
            <person name="Fitzpatrick D.A."/>
            <person name="Frisvad J.C."/>
            <person name="Nielsen K.L."/>
        </authorList>
    </citation>
    <scope>NUCLEOTIDE SEQUENCE</scope>
    <source>
        <strain evidence="3">IBT 29864</strain>
    </source>
</reference>
<feature type="region of interest" description="Disordered" evidence="1">
    <location>
        <begin position="1"/>
        <end position="29"/>
    </location>
</feature>
<feature type="region of interest" description="Disordered" evidence="1">
    <location>
        <begin position="657"/>
        <end position="710"/>
    </location>
</feature>
<dbReference type="GO" id="GO:0003676">
    <property type="term" value="F:nucleic acid binding"/>
    <property type="evidence" value="ECO:0007669"/>
    <property type="project" value="InterPro"/>
</dbReference>
<evidence type="ECO:0000256" key="1">
    <source>
        <dbReference type="SAM" id="MobiDB-lite"/>
    </source>
</evidence>
<feature type="compositionally biased region" description="Basic and acidic residues" evidence="1">
    <location>
        <begin position="573"/>
        <end position="590"/>
    </location>
</feature>
<feature type="compositionally biased region" description="Polar residues" evidence="1">
    <location>
        <begin position="495"/>
        <end position="507"/>
    </location>
</feature>
<dbReference type="GeneID" id="81441003"/>
<dbReference type="EMBL" id="JAPZBS010000007">
    <property type="protein sequence ID" value="KAJ5369145.1"/>
    <property type="molecule type" value="Genomic_DNA"/>
</dbReference>
<organism evidence="3 4">
    <name type="scientific">Penicillium cataractarum</name>
    <dbReference type="NCBI Taxonomy" id="2100454"/>
    <lineage>
        <taxon>Eukaryota</taxon>
        <taxon>Fungi</taxon>
        <taxon>Dikarya</taxon>
        <taxon>Ascomycota</taxon>
        <taxon>Pezizomycotina</taxon>
        <taxon>Eurotiomycetes</taxon>
        <taxon>Eurotiomycetidae</taxon>
        <taxon>Eurotiales</taxon>
        <taxon>Aspergillaceae</taxon>
        <taxon>Penicillium</taxon>
    </lineage>
</organism>
<feature type="compositionally biased region" description="Low complexity" evidence="1">
    <location>
        <begin position="401"/>
        <end position="415"/>
    </location>
</feature>
<evidence type="ECO:0000259" key="2">
    <source>
        <dbReference type="Pfam" id="PF03184"/>
    </source>
</evidence>
<feature type="compositionally biased region" description="Basic residues" evidence="1">
    <location>
        <begin position="681"/>
        <end position="694"/>
    </location>
</feature>
<proteinExistence type="predicted"/>
<protein>
    <recommendedName>
        <fullName evidence="2">DDE-1 domain-containing protein</fullName>
    </recommendedName>
</protein>
<evidence type="ECO:0000313" key="3">
    <source>
        <dbReference type="EMBL" id="KAJ5369145.1"/>
    </source>
</evidence>
<reference evidence="3" key="1">
    <citation type="submission" date="2022-11" db="EMBL/GenBank/DDBJ databases">
        <authorList>
            <person name="Petersen C."/>
        </authorList>
    </citation>
    <scope>NUCLEOTIDE SEQUENCE</scope>
    <source>
        <strain evidence="3">IBT 29864</strain>
    </source>
</reference>
<dbReference type="RefSeq" id="XP_056553887.1">
    <property type="nucleotide sequence ID" value="XM_056701824.1"/>
</dbReference>
<feature type="compositionally biased region" description="Basic and acidic residues" evidence="1">
    <location>
        <begin position="416"/>
        <end position="425"/>
    </location>
</feature>
<dbReference type="OrthoDB" id="4357141at2759"/>
<feature type="region of interest" description="Disordered" evidence="1">
    <location>
        <begin position="570"/>
        <end position="596"/>
    </location>
</feature>
<name>A0A9W9V7D0_9EURO</name>
<accession>A0A9W9V7D0</accession>
<evidence type="ECO:0000313" key="4">
    <source>
        <dbReference type="Proteomes" id="UP001147782"/>
    </source>
</evidence>
<sequence>MAKSKGKGASRREAQTHQDVSPAIRLSNLDDVGSAKRPNRILSDEDEATVAEWIVRWLDHGFPLENQKQVSAFARYFMHIVNHPNKDVGVANDFYENLFRRNRAIKDRVHAARKAYKSAKLKNEGREAKEERLARFPAFLNKLQWGLKIPSEHLYVFGDTGFVTAISSEHQGLCIEASTRDDGDYRKMTSAIICGSDNYRFLSPYLISKTSAVNQQRMVYRNVSTSFAAKPWANAEFFLDWIECVFEKETKPVRSKGPGAPGRLLLVDGIRYGITPEIFMSCWNKGIYLVCIPHKGSPFFNPLECGVFSKMHKVYAEEAATKYREAKAPFILGPRHVTDFILHLLDRNLLKGQLERAWKKSHLHSRDEEALRKHVKGIPATPAPVTPIKARTRSAARQQVIQTQPISPPRSSQQPEESRHARESTSDSSSTSENEYETPKRQRPSGPRNRPPPANSLPRDAGVAKENPSLESPLRAHCIPRPSQMIQISDDESSVHTASNSIPSNGENSDEEASIREEATPIFRASSPSRQRPISASSFYGMSGALLEPRNQSPNRTRVIAPSVEIINSHTPVRTDHDGPRPRDNERAESDEMLDTTENIWTGAGLESAYRMQIRALSDPQTPEKQRKTYENKLLALAPIFSGFAPGTVSALQALAKASSKKDPAQPSSSRPLTPQTSQRARVRKEKPNKQRRQPRTDRGPHQRTNHTYF</sequence>
<dbReference type="Pfam" id="PF03184">
    <property type="entry name" value="DDE_1"/>
    <property type="match status" value="1"/>
</dbReference>
<gene>
    <name evidence="3" type="ORF">N7496_008905</name>
</gene>
<feature type="compositionally biased region" description="Basic and acidic residues" evidence="1">
    <location>
        <begin position="360"/>
        <end position="372"/>
    </location>
</feature>
<comment type="caution">
    <text evidence="3">The sequence shown here is derived from an EMBL/GenBank/DDBJ whole genome shotgun (WGS) entry which is preliminary data.</text>
</comment>
<feature type="region of interest" description="Disordered" evidence="1">
    <location>
        <begin position="488"/>
        <end position="514"/>
    </location>
</feature>